<keyword evidence="2" id="KW-1185">Reference proteome</keyword>
<accession>A0A6A4GID4</accession>
<evidence type="ECO:0000313" key="2">
    <source>
        <dbReference type="Proteomes" id="UP000799118"/>
    </source>
</evidence>
<reference evidence="1" key="1">
    <citation type="journal article" date="2019" name="Environ. Microbiol.">
        <title>Fungal ecological strategies reflected in gene transcription - a case study of two litter decomposers.</title>
        <authorList>
            <person name="Barbi F."/>
            <person name="Kohler A."/>
            <person name="Barry K."/>
            <person name="Baskaran P."/>
            <person name="Daum C."/>
            <person name="Fauchery L."/>
            <person name="Ihrmark K."/>
            <person name="Kuo A."/>
            <person name="LaButti K."/>
            <person name="Lipzen A."/>
            <person name="Morin E."/>
            <person name="Grigoriev I.V."/>
            <person name="Henrissat B."/>
            <person name="Lindahl B."/>
            <person name="Martin F."/>
        </authorList>
    </citation>
    <scope>NUCLEOTIDE SEQUENCE</scope>
    <source>
        <strain evidence="1">JB14</strain>
    </source>
</reference>
<proteinExistence type="predicted"/>
<evidence type="ECO:0000313" key="1">
    <source>
        <dbReference type="EMBL" id="KAE9385419.1"/>
    </source>
</evidence>
<name>A0A6A4GID4_9AGAR</name>
<dbReference type="AlphaFoldDB" id="A0A6A4GID4"/>
<sequence length="162" mass="18035">MGFGVSGIQGMLEMLPKIQQEPNGHSAVMPESGLGFALTPFLNFSGAASECVYKGETIKSTLDLTRYLQSYDGTLRLKVAKPSPELSSLFSESRWMKFKIVTEPDASVVIQNAAFKDAFSSIAQTTVDYLIWNNIIWNIRHMESRLAFPQAGRREYSMQPSS</sequence>
<dbReference type="Proteomes" id="UP000799118">
    <property type="component" value="Unassembled WGS sequence"/>
</dbReference>
<protein>
    <submittedName>
        <fullName evidence="1">Uncharacterized protein</fullName>
    </submittedName>
</protein>
<dbReference type="EMBL" id="ML769987">
    <property type="protein sequence ID" value="KAE9385419.1"/>
    <property type="molecule type" value="Genomic_DNA"/>
</dbReference>
<organism evidence="1 2">
    <name type="scientific">Gymnopus androsaceus JB14</name>
    <dbReference type="NCBI Taxonomy" id="1447944"/>
    <lineage>
        <taxon>Eukaryota</taxon>
        <taxon>Fungi</taxon>
        <taxon>Dikarya</taxon>
        <taxon>Basidiomycota</taxon>
        <taxon>Agaricomycotina</taxon>
        <taxon>Agaricomycetes</taxon>
        <taxon>Agaricomycetidae</taxon>
        <taxon>Agaricales</taxon>
        <taxon>Marasmiineae</taxon>
        <taxon>Omphalotaceae</taxon>
        <taxon>Gymnopus</taxon>
    </lineage>
</organism>
<gene>
    <name evidence="1" type="ORF">BT96DRAFT_1091269</name>
</gene>
<dbReference type="OrthoDB" id="3131394at2759"/>